<sequence length="213" mass="23312">MSTGTTFKIVNRTKAQLRAMVSPQSVGGGNLQAIPYVLFDSQLLTSGTTQQMNFFQSVQADKTLGNMWSGGMLPVDTWLEIEWMWVYPQIRPDSVTTGMVGAWGDYDVAMIEERPTHTLTIQDKEYGQIPASFFGQEGGQGGFGYNEAAAGVVHQDYVTHGQGRGFWVGGQIIIPPQAGFLAQIRFAGIVTTASARDFRITVGYQGTLHRPIL</sequence>
<organism evidence="1">
    <name type="scientific">marine sediment metagenome</name>
    <dbReference type="NCBI Taxonomy" id="412755"/>
    <lineage>
        <taxon>unclassified sequences</taxon>
        <taxon>metagenomes</taxon>
        <taxon>ecological metagenomes</taxon>
    </lineage>
</organism>
<dbReference type="EMBL" id="LAZR01046809">
    <property type="protein sequence ID" value="KKK95670.1"/>
    <property type="molecule type" value="Genomic_DNA"/>
</dbReference>
<dbReference type="AlphaFoldDB" id="A0A0F9ABN5"/>
<name>A0A0F9ABN5_9ZZZZ</name>
<accession>A0A0F9ABN5</accession>
<protein>
    <submittedName>
        <fullName evidence="1">Uncharacterized protein</fullName>
    </submittedName>
</protein>
<proteinExistence type="predicted"/>
<evidence type="ECO:0000313" key="1">
    <source>
        <dbReference type="EMBL" id="KKK95670.1"/>
    </source>
</evidence>
<comment type="caution">
    <text evidence="1">The sequence shown here is derived from an EMBL/GenBank/DDBJ whole genome shotgun (WGS) entry which is preliminary data.</text>
</comment>
<reference evidence="1" key="1">
    <citation type="journal article" date="2015" name="Nature">
        <title>Complex archaea that bridge the gap between prokaryotes and eukaryotes.</title>
        <authorList>
            <person name="Spang A."/>
            <person name="Saw J.H."/>
            <person name="Jorgensen S.L."/>
            <person name="Zaremba-Niedzwiedzka K."/>
            <person name="Martijn J."/>
            <person name="Lind A.E."/>
            <person name="van Eijk R."/>
            <person name="Schleper C."/>
            <person name="Guy L."/>
            <person name="Ettema T.J."/>
        </authorList>
    </citation>
    <scope>NUCLEOTIDE SEQUENCE</scope>
</reference>
<gene>
    <name evidence="1" type="ORF">LCGC14_2670470</name>
</gene>